<evidence type="ECO:0000256" key="3">
    <source>
        <dbReference type="PIRSR" id="PIRSR000390-2"/>
    </source>
</evidence>
<name>A0A853DD67_9MICO</name>
<dbReference type="PANTHER" id="PTHR30244:SF34">
    <property type="entry name" value="DTDP-4-AMINO-4,6-DIDEOXYGALACTOSE TRANSAMINASE"/>
    <property type="match status" value="1"/>
</dbReference>
<dbReference type="EMBL" id="JACCFW010000001">
    <property type="protein sequence ID" value="NYJ73943.1"/>
    <property type="molecule type" value="Genomic_DNA"/>
</dbReference>
<sequence>MVVPYGRQSIDESDIEAVAQVLRGDWLTTGPAVTRFEDDIARVAGVSGSAVAVSSGTAALHTAYAGIGVGAGDEVVTTPLTFLATATCAIWQGADVVFADVSEDTGNLDPEAAQAAVTGRTKVIAGVDFGGHPIDAPALSKVAHDAGALLLQDAAHSIGGALDGVPVGSMSDVTTFSFFPTKNLTTAEGGAVVALDQDVTDRARRFKGIGMVRDEAQLRHESPGGWYYEISDLGLNYRLPDVLAALGSNQLKRLQQFKTRRQQIADRYNAGLAGIEELRLPGHRPEADPMWHLYPLRIQDGRRRELFDHLRSEGILVQVNYIPVHWQPYFEDRGYRRGMCPVAETYSEQELSLPMFSDLRDDDVDRVIELVRGFVGV</sequence>
<dbReference type="GO" id="GO:0000271">
    <property type="term" value="P:polysaccharide biosynthetic process"/>
    <property type="evidence" value="ECO:0007669"/>
    <property type="project" value="TreeGrafter"/>
</dbReference>
<proteinExistence type="inferred from homology"/>
<dbReference type="AlphaFoldDB" id="A0A853DD67"/>
<evidence type="ECO:0000313" key="5">
    <source>
        <dbReference type="EMBL" id="NYJ73943.1"/>
    </source>
</evidence>
<comment type="similarity">
    <text evidence="4">Belongs to the DegT/DnrJ/EryC1 family.</text>
</comment>
<dbReference type="Pfam" id="PF01041">
    <property type="entry name" value="DegT_DnrJ_EryC1"/>
    <property type="match status" value="1"/>
</dbReference>
<keyword evidence="6" id="KW-1185">Reference proteome</keyword>
<dbReference type="RefSeq" id="WP_179479507.1">
    <property type="nucleotide sequence ID" value="NZ_JACCFW010000001.1"/>
</dbReference>
<feature type="active site" description="Proton acceptor" evidence="2">
    <location>
        <position position="182"/>
    </location>
</feature>
<dbReference type="InterPro" id="IPR015424">
    <property type="entry name" value="PyrdxlP-dep_Trfase"/>
</dbReference>
<keyword evidence="3 4" id="KW-0663">Pyridoxal phosphate</keyword>
<protein>
    <submittedName>
        <fullName evidence="5">dTDP-4-amino-4,6-dideoxygalactose transaminase</fullName>
    </submittedName>
</protein>
<dbReference type="GO" id="GO:0030170">
    <property type="term" value="F:pyridoxal phosphate binding"/>
    <property type="evidence" value="ECO:0007669"/>
    <property type="project" value="TreeGrafter"/>
</dbReference>
<evidence type="ECO:0000256" key="2">
    <source>
        <dbReference type="PIRSR" id="PIRSR000390-1"/>
    </source>
</evidence>
<dbReference type="Gene3D" id="3.90.1150.10">
    <property type="entry name" value="Aspartate Aminotransferase, domain 1"/>
    <property type="match status" value="1"/>
</dbReference>
<dbReference type="GO" id="GO:0008483">
    <property type="term" value="F:transaminase activity"/>
    <property type="evidence" value="ECO:0007669"/>
    <property type="project" value="TreeGrafter"/>
</dbReference>
<dbReference type="InterPro" id="IPR015421">
    <property type="entry name" value="PyrdxlP-dep_Trfase_major"/>
</dbReference>
<dbReference type="Gene3D" id="3.40.640.10">
    <property type="entry name" value="Type I PLP-dependent aspartate aminotransferase-like (Major domain)"/>
    <property type="match status" value="1"/>
</dbReference>
<dbReference type="InterPro" id="IPR015422">
    <property type="entry name" value="PyrdxlP-dep_Trfase_small"/>
</dbReference>
<gene>
    <name evidence="5" type="ORF">HNR15_000906</name>
</gene>
<dbReference type="SUPFAM" id="SSF53383">
    <property type="entry name" value="PLP-dependent transferases"/>
    <property type="match status" value="1"/>
</dbReference>
<dbReference type="PIRSF" id="PIRSF000390">
    <property type="entry name" value="PLP_StrS"/>
    <property type="match status" value="1"/>
</dbReference>
<dbReference type="CDD" id="cd00616">
    <property type="entry name" value="AHBA_syn"/>
    <property type="match status" value="1"/>
</dbReference>
<evidence type="ECO:0000256" key="1">
    <source>
        <dbReference type="ARBA" id="ARBA00001933"/>
    </source>
</evidence>
<dbReference type="PANTHER" id="PTHR30244">
    <property type="entry name" value="TRANSAMINASE"/>
    <property type="match status" value="1"/>
</dbReference>
<dbReference type="InterPro" id="IPR000653">
    <property type="entry name" value="DegT/StrS_aminotransferase"/>
</dbReference>
<organism evidence="5 6">
    <name type="scientific">Allobranchiibius huperziae</name>
    <dbReference type="NCBI Taxonomy" id="1874116"/>
    <lineage>
        <taxon>Bacteria</taxon>
        <taxon>Bacillati</taxon>
        <taxon>Actinomycetota</taxon>
        <taxon>Actinomycetes</taxon>
        <taxon>Micrococcales</taxon>
        <taxon>Dermacoccaceae</taxon>
        <taxon>Allobranchiibius</taxon>
    </lineage>
</organism>
<comment type="caution">
    <text evidence="5">The sequence shown here is derived from an EMBL/GenBank/DDBJ whole genome shotgun (WGS) entry which is preliminary data.</text>
</comment>
<reference evidence="5 6" key="1">
    <citation type="submission" date="2020-07" db="EMBL/GenBank/DDBJ databases">
        <title>Sequencing the genomes of 1000 actinobacteria strains.</title>
        <authorList>
            <person name="Klenk H.-P."/>
        </authorList>
    </citation>
    <scope>NUCLEOTIDE SEQUENCE [LARGE SCALE GENOMIC DNA]</scope>
    <source>
        <strain evidence="5 6">DSM 29531</strain>
    </source>
</reference>
<evidence type="ECO:0000313" key="6">
    <source>
        <dbReference type="Proteomes" id="UP000571817"/>
    </source>
</evidence>
<comment type="cofactor">
    <cofactor evidence="1">
        <name>pyridoxal 5'-phosphate</name>
        <dbReference type="ChEBI" id="CHEBI:597326"/>
    </cofactor>
</comment>
<dbReference type="Proteomes" id="UP000571817">
    <property type="component" value="Unassembled WGS sequence"/>
</dbReference>
<accession>A0A853DD67</accession>
<evidence type="ECO:0000256" key="4">
    <source>
        <dbReference type="RuleBase" id="RU004508"/>
    </source>
</evidence>
<feature type="modified residue" description="N6-(pyridoxal phosphate)lysine" evidence="3">
    <location>
        <position position="182"/>
    </location>
</feature>